<keyword evidence="3" id="KW-1185">Reference proteome</keyword>
<dbReference type="GO" id="GO:0005861">
    <property type="term" value="C:troponin complex"/>
    <property type="evidence" value="ECO:0007669"/>
    <property type="project" value="InterPro"/>
</dbReference>
<feature type="region of interest" description="Disordered" evidence="1">
    <location>
        <begin position="1320"/>
        <end position="1387"/>
    </location>
</feature>
<proteinExistence type="predicted"/>
<feature type="region of interest" description="Disordered" evidence="1">
    <location>
        <begin position="1151"/>
        <end position="1201"/>
    </location>
</feature>
<dbReference type="GO" id="GO:0006937">
    <property type="term" value="P:regulation of muscle contraction"/>
    <property type="evidence" value="ECO:0007669"/>
    <property type="project" value="InterPro"/>
</dbReference>
<dbReference type="EMBL" id="CAJFCW020000003">
    <property type="protein sequence ID" value="CAG9104326.1"/>
    <property type="molecule type" value="Genomic_DNA"/>
</dbReference>
<dbReference type="Proteomes" id="UP000783686">
    <property type="component" value="Unassembled WGS sequence"/>
</dbReference>
<feature type="compositionally biased region" description="Basic and acidic residues" evidence="1">
    <location>
        <begin position="644"/>
        <end position="655"/>
    </location>
</feature>
<dbReference type="GO" id="GO:0045214">
    <property type="term" value="P:sarcomere organization"/>
    <property type="evidence" value="ECO:0007669"/>
    <property type="project" value="TreeGrafter"/>
</dbReference>
<evidence type="ECO:0000313" key="3">
    <source>
        <dbReference type="Proteomes" id="UP000614601"/>
    </source>
</evidence>
<protein>
    <submittedName>
        <fullName evidence="2">Uncharacterized protein</fullName>
    </submittedName>
</protein>
<feature type="compositionally biased region" description="Basic and acidic residues" evidence="1">
    <location>
        <begin position="843"/>
        <end position="870"/>
    </location>
</feature>
<reference evidence="2" key="1">
    <citation type="submission" date="2020-09" db="EMBL/GenBank/DDBJ databases">
        <authorList>
            <person name="Kikuchi T."/>
        </authorList>
    </citation>
    <scope>NUCLEOTIDE SEQUENCE</scope>
    <source>
        <strain evidence="2">SH1</strain>
    </source>
</reference>
<dbReference type="PANTHER" id="PTHR11521">
    <property type="entry name" value="TROPONIN T"/>
    <property type="match status" value="1"/>
</dbReference>
<comment type="caution">
    <text evidence="2">The sequence shown here is derived from an EMBL/GenBank/DDBJ whole genome shotgun (WGS) entry which is preliminary data.</text>
</comment>
<feature type="region of interest" description="Disordered" evidence="1">
    <location>
        <begin position="825"/>
        <end position="873"/>
    </location>
</feature>
<dbReference type="GO" id="GO:0006936">
    <property type="term" value="P:muscle contraction"/>
    <property type="evidence" value="ECO:0007669"/>
    <property type="project" value="TreeGrafter"/>
</dbReference>
<feature type="compositionally biased region" description="Basic and acidic residues" evidence="1">
    <location>
        <begin position="233"/>
        <end position="257"/>
    </location>
</feature>
<feature type="region of interest" description="Disordered" evidence="1">
    <location>
        <begin position="1412"/>
        <end position="1473"/>
    </location>
</feature>
<feature type="compositionally biased region" description="Basic and acidic residues" evidence="1">
    <location>
        <begin position="1120"/>
        <end position="1138"/>
    </location>
</feature>
<dbReference type="PANTHER" id="PTHR11521:SF7">
    <property type="entry name" value="TROPONIN T"/>
    <property type="match status" value="1"/>
</dbReference>
<feature type="region of interest" description="Disordered" evidence="1">
    <location>
        <begin position="1000"/>
        <end position="1138"/>
    </location>
</feature>
<feature type="compositionally biased region" description="Pro residues" evidence="1">
    <location>
        <begin position="1039"/>
        <end position="1051"/>
    </location>
</feature>
<dbReference type="Proteomes" id="UP000614601">
    <property type="component" value="Unassembled WGS sequence"/>
</dbReference>
<feature type="compositionally biased region" description="Acidic residues" evidence="1">
    <location>
        <begin position="1454"/>
        <end position="1473"/>
    </location>
</feature>
<dbReference type="InterPro" id="IPR038077">
    <property type="entry name" value="Troponin_sf"/>
</dbReference>
<dbReference type="GO" id="GO:0005523">
    <property type="term" value="F:tropomyosin binding"/>
    <property type="evidence" value="ECO:0007669"/>
    <property type="project" value="TreeGrafter"/>
</dbReference>
<sequence length="1473" mass="168169">MYPSYSNSSRYRTGSSFAQSSSYTPSKAAYGSTLNMSPSTSSFGLLSSAPGPSQRFSSPLRAPEPSRPLRRSDSNTQFGLYNGAGPSQAYGNNPYQPPQIMAQPSGSRQPYGIAPQPYGMPQQPYGMQPQPYGMQQQAYGMQPYGMPQYAEPTPLKAPKPSPAERYFSKRNSSNDIRGTVGQSQVKPQDDPTTAVPSVKDSWASNYLKRRKEAQEEDQRAQQWAILGGPPRESPTRENGQERLPSRSPEKEVIRIKEPPSNQAQQLQQAYLQRLLAAHNTVDELLKNRGKQADDESRFLKKYEWSTERDSTPLRSTSSDSDSGLSLDSFPTPEEPKRLTPIRVLARRSSTATPTRFTSVETNAEPCEFTKESEFEDVIFCVLIATFEEVEASFVEHLDEIEVHHEEKVIEPEKVKPKAVKKRLNEKKRQEHVQLTAVLPKTQSSDVKYNKVDPTTVELRCSLPKKEETKPDSKSVVETTTVNDKKITKTVRDLKKQKSLDLTTAIENLKKPATNGKPRAVTVNLTVNAEAKHVIMKIPSRLKQTTYNLHSKMPLNDKKVNNKEEPKVESKETSITLKDQFAKSITFRVKPRPSEGLKKQTSLNVPEYIPKDHSKQRKLPGKLQRQQTEPELEAETKRKVGRLQIPEEAKNDDNKSKKLNVPKLKFNREMVSQSSTAADFRVKPEKPQSASISVQHCSFYEIKESFSAPSKEKCLRIHLRLTSNNDLKETTNTVQPCSERKQSAFCEILNPTWRTESEIKKKKKDSKPLAQVKTGEHSVKSIQDHLKKKQQYVREIQDVRGALKRVAKQNNAKPTKPELLNQARKDFNIKTKRNQKAQKVTGLRNREDKKTDDKKKLAGISKKREEPKAPENKPIVVESRHPTQIEPWEAKLIDAFRRRLHIPVLEAIYKRIFCFNCVQCHLLTGPKPPPMAKFISRKLPDQWPIPEAEKTELEQFLDEWHDQLQIHNSLELLRSTTSEHHVAILNPFGITLRKVNQHKMPVFRPSKKPKRKFVPSWRRARSGEELEEEEEEEEPESEAAPPPAKPEEPPAPEGDAVENGGAEDGESADAPKEEEDGVEGEEDGEAPQEERRPSRVPPPVAEPDPESMTEAEQAMLAAKKRHEEEQALKMLDSESRRKAELQQIEEELKVLKERQIERRQQREIEEREFAERRRQDEERRRKEEEERRVKMEADRARRQEEKMRKNLMMAGALGMAEIPEGEGPNFVVSKGGMSSLAANDEKKKKYGLSKEQKEEQKRNFLAVINKPEDVSNCLPNDIKEKIKRLHAKIVKIEAEKYDLEQRQTRQDYDLKELFEREKQVARQKALKEGVEPTEEESNSRRPAKKTISSKFDRQVDRRSYGDKRELFENPAVKLPPSIAHGSGRPPAEWGKREIEELEQLRKNLEPFRYQEQVKAEGDAAKPPVAVIPLQLPTEEFDPSLAPKPKQNGNVQPELEITEEPVDGQEPPQEEAETA</sequence>
<feature type="region of interest" description="Disordered" evidence="1">
    <location>
        <begin position="144"/>
        <end position="264"/>
    </location>
</feature>
<feature type="compositionally biased region" description="Polar residues" evidence="1">
    <location>
        <begin position="169"/>
        <end position="195"/>
    </location>
</feature>
<evidence type="ECO:0000313" key="2">
    <source>
        <dbReference type="EMBL" id="CAD5215562.1"/>
    </source>
</evidence>
<organism evidence="2 3">
    <name type="scientific">Bursaphelenchus okinawaensis</name>
    <dbReference type="NCBI Taxonomy" id="465554"/>
    <lineage>
        <taxon>Eukaryota</taxon>
        <taxon>Metazoa</taxon>
        <taxon>Ecdysozoa</taxon>
        <taxon>Nematoda</taxon>
        <taxon>Chromadorea</taxon>
        <taxon>Rhabditida</taxon>
        <taxon>Tylenchina</taxon>
        <taxon>Tylenchomorpha</taxon>
        <taxon>Aphelenchoidea</taxon>
        <taxon>Aphelenchoididae</taxon>
        <taxon>Bursaphelenchus</taxon>
    </lineage>
</organism>
<feature type="compositionally biased region" description="Basic and acidic residues" evidence="1">
    <location>
        <begin position="1320"/>
        <end position="1329"/>
    </location>
</feature>
<feature type="compositionally biased region" description="Low complexity" evidence="1">
    <location>
        <begin position="37"/>
        <end position="48"/>
    </location>
</feature>
<evidence type="ECO:0000256" key="1">
    <source>
        <dbReference type="SAM" id="MobiDB-lite"/>
    </source>
</evidence>
<feature type="compositionally biased region" description="Basic and acidic residues" evidence="1">
    <location>
        <begin position="773"/>
        <end position="782"/>
    </location>
</feature>
<gene>
    <name evidence="2" type="ORF">BOKJ2_LOCUS6155</name>
</gene>
<dbReference type="OrthoDB" id="10441760at2759"/>
<feature type="compositionally biased region" description="Acidic residues" evidence="1">
    <location>
        <begin position="1060"/>
        <end position="1086"/>
    </location>
</feature>
<feature type="compositionally biased region" description="Acidic residues" evidence="1">
    <location>
        <begin position="1024"/>
        <end position="1036"/>
    </location>
</feature>
<name>A0A811KJ68_9BILA</name>
<feature type="region of interest" description="Disordered" evidence="1">
    <location>
        <begin position="757"/>
        <end position="782"/>
    </location>
</feature>
<dbReference type="EMBL" id="CAJFDH010000003">
    <property type="protein sequence ID" value="CAD5215562.1"/>
    <property type="molecule type" value="Genomic_DNA"/>
</dbReference>
<dbReference type="InterPro" id="IPR027707">
    <property type="entry name" value="TNNT"/>
</dbReference>
<feature type="region of interest" description="Disordered" evidence="1">
    <location>
        <begin position="308"/>
        <end position="338"/>
    </location>
</feature>
<feature type="compositionally biased region" description="Polar residues" evidence="1">
    <location>
        <begin position="1"/>
        <end position="25"/>
    </location>
</feature>
<accession>A0A811KJ68</accession>
<dbReference type="Gene3D" id="1.20.5.350">
    <property type="match status" value="1"/>
</dbReference>
<dbReference type="SUPFAM" id="SSF90250">
    <property type="entry name" value="Troponin coil-coiled subunits"/>
    <property type="match status" value="1"/>
</dbReference>
<feature type="compositionally biased region" description="Low complexity" evidence="1">
    <location>
        <begin position="312"/>
        <end position="328"/>
    </location>
</feature>
<feature type="region of interest" description="Disordered" evidence="1">
    <location>
        <begin position="590"/>
        <end position="658"/>
    </location>
</feature>
<feature type="compositionally biased region" description="Basic and acidic residues" evidence="1">
    <location>
        <begin position="1349"/>
        <end position="1366"/>
    </location>
</feature>
<feature type="region of interest" description="Disordered" evidence="1">
    <location>
        <begin position="1"/>
        <end position="121"/>
    </location>
</feature>